<reference evidence="1" key="1">
    <citation type="submission" date="2020-04" db="EMBL/GenBank/DDBJ databases">
        <authorList>
            <person name="Chiriac C."/>
            <person name="Salcher M."/>
            <person name="Ghai R."/>
            <person name="Kavagutti S V."/>
        </authorList>
    </citation>
    <scope>NUCLEOTIDE SEQUENCE</scope>
</reference>
<proteinExistence type="predicted"/>
<name>A0A6J5LLI8_9CAUD</name>
<dbReference type="EMBL" id="LR796278">
    <property type="protein sequence ID" value="CAB4133947.1"/>
    <property type="molecule type" value="Genomic_DNA"/>
</dbReference>
<accession>A0A6J5LLI8</accession>
<gene>
    <name evidence="1" type="ORF">UFOVP265_34</name>
</gene>
<protein>
    <submittedName>
        <fullName evidence="1">Uncharacterized protein</fullName>
    </submittedName>
</protein>
<evidence type="ECO:0000313" key="1">
    <source>
        <dbReference type="EMBL" id="CAB4133947.1"/>
    </source>
</evidence>
<organism evidence="1">
    <name type="scientific">uncultured Caudovirales phage</name>
    <dbReference type="NCBI Taxonomy" id="2100421"/>
    <lineage>
        <taxon>Viruses</taxon>
        <taxon>Duplodnaviria</taxon>
        <taxon>Heunggongvirae</taxon>
        <taxon>Uroviricota</taxon>
        <taxon>Caudoviricetes</taxon>
        <taxon>Peduoviridae</taxon>
        <taxon>Maltschvirus</taxon>
        <taxon>Maltschvirus maltsch</taxon>
    </lineage>
</organism>
<sequence>MKPSWKDQKEHVYLMVKLLSDKYEGDHPEFLKKYCDEIIEKYKNDLSIPLKCFESLCKNYKIKIEKVMLSEKEYRITCRICGYRPIFCKCIKLNH</sequence>